<accession>B2W1C0</accession>
<name>B2W1C0_PYRTR</name>
<proteinExistence type="predicted"/>
<dbReference type="AlphaFoldDB" id="B2W1C0"/>
<evidence type="ECO:0000313" key="1">
    <source>
        <dbReference type="EMBL" id="EDU47093.1"/>
    </source>
</evidence>
<evidence type="ECO:0000313" key="2">
    <source>
        <dbReference type="Proteomes" id="UP000001471"/>
    </source>
</evidence>
<dbReference type="InParanoid" id="B2W1C0"/>
<organism evidence="1 2">
    <name type="scientific">Pyrenophora tritici-repentis (strain Pt-1C-BFP)</name>
    <name type="common">Wheat tan spot fungus</name>
    <name type="synonym">Drechslera tritici-repentis</name>
    <dbReference type="NCBI Taxonomy" id="426418"/>
    <lineage>
        <taxon>Eukaryota</taxon>
        <taxon>Fungi</taxon>
        <taxon>Dikarya</taxon>
        <taxon>Ascomycota</taxon>
        <taxon>Pezizomycotina</taxon>
        <taxon>Dothideomycetes</taxon>
        <taxon>Pleosporomycetidae</taxon>
        <taxon>Pleosporales</taxon>
        <taxon>Pleosporineae</taxon>
        <taxon>Pleosporaceae</taxon>
        <taxon>Pyrenophora</taxon>
    </lineage>
</organism>
<dbReference type="EMBL" id="DS231617">
    <property type="protein sequence ID" value="EDU47093.1"/>
    <property type="molecule type" value="Genomic_DNA"/>
</dbReference>
<reference evidence="2" key="1">
    <citation type="journal article" date="2013" name="G3 (Bethesda)">
        <title>Comparative genomics of a plant-pathogenic fungus, Pyrenophora tritici-repentis, reveals transduplication and the impact of repeat elements on pathogenicity and population divergence.</title>
        <authorList>
            <person name="Manning V.A."/>
            <person name="Pandelova I."/>
            <person name="Dhillon B."/>
            <person name="Wilhelm L.J."/>
            <person name="Goodwin S.B."/>
            <person name="Berlin A.M."/>
            <person name="Figueroa M."/>
            <person name="Freitag M."/>
            <person name="Hane J.K."/>
            <person name="Henrissat B."/>
            <person name="Holman W.H."/>
            <person name="Kodira C.D."/>
            <person name="Martin J."/>
            <person name="Oliver R.P."/>
            <person name="Robbertse B."/>
            <person name="Schackwitz W."/>
            <person name="Schwartz D.C."/>
            <person name="Spatafora J.W."/>
            <person name="Turgeon B.G."/>
            <person name="Yandava C."/>
            <person name="Young S."/>
            <person name="Zhou S."/>
            <person name="Zeng Q."/>
            <person name="Grigoriev I.V."/>
            <person name="Ma L.-J."/>
            <person name="Ciuffetti L.M."/>
        </authorList>
    </citation>
    <scope>NUCLEOTIDE SEQUENCE [LARGE SCALE GENOMIC DNA]</scope>
    <source>
        <strain evidence="2">Pt-1C-BFP</strain>
    </source>
</reference>
<gene>
    <name evidence="1" type="ORF">PTRG_04255</name>
</gene>
<dbReference type="Proteomes" id="UP000001471">
    <property type="component" value="Unassembled WGS sequence"/>
</dbReference>
<dbReference type="HOGENOM" id="CLU_2528569_0_0_1"/>
<protein>
    <submittedName>
        <fullName evidence="1">Uncharacterized protein</fullName>
    </submittedName>
</protein>
<sequence>MSLPASVVGAKPRSIPNTSKYGGRYMRYLLVAECDQWKVYPVLDMRVTEPVNQFVFSQDERYLLISGVGVYSFIAILMKVEKRA</sequence>